<comment type="caution">
    <text evidence="2">The sequence shown here is derived from an EMBL/GenBank/DDBJ whole genome shotgun (WGS) entry which is preliminary data.</text>
</comment>
<evidence type="ECO:0000313" key="3">
    <source>
        <dbReference type="Proteomes" id="UP001341840"/>
    </source>
</evidence>
<name>A0ABU6R8X9_9FABA</name>
<evidence type="ECO:0000313" key="2">
    <source>
        <dbReference type="EMBL" id="MED6120433.1"/>
    </source>
</evidence>
<dbReference type="Gene3D" id="1.25.40.470">
    <property type="match status" value="1"/>
</dbReference>
<proteinExistence type="predicted"/>
<keyword evidence="3" id="KW-1185">Reference proteome</keyword>
<gene>
    <name evidence="2" type="ORF">PIB30_020785</name>
</gene>
<dbReference type="EMBL" id="JASCZI010030275">
    <property type="protein sequence ID" value="MED6120433.1"/>
    <property type="molecule type" value="Genomic_DNA"/>
</dbReference>
<protein>
    <recommendedName>
        <fullName evidence="1">COPA/B TPR domain-containing protein</fullName>
    </recommendedName>
</protein>
<reference evidence="2 3" key="1">
    <citation type="journal article" date="2023" name="Plants (Basel)">
        <title>Bridging the Gap: Combining Genomics and Transcriptomics Approaches to Understand Stylosanthes scabra, an Orphan Legume from the Brazilian Caatinga.</title>
        <authorList>
            <person name="Ferreira-Neto J.R.C."/>
            <person name="da Silva M.D."/>
            <person name="Binneck E."/>
            <person name="de Melo N.F."/>
            <person name="da Silva R.H."/>
            <person name="de Melo A.L.T.M."/>
            <person name="Pandolfi V."/>
            <person name="Bustamante F.O."/>
            <person name="Brasileiro-Vidal A.C."/>
            <person name="Benko-Iseppon A.M."/>
        </authorList>
    </citation>
    <scope>NUCLEOTIDE SEQUENCE [LARGE SCALE GENOMIC DNA]</scope>
    <source>
        <tissue evidence="2">Leaves</tissue>
    </source>
</reference>
<dbReference type="Pfam" id="PF23953">
    <property type="entry name" value="TPR_COPA_B"/>
    <property type="match status" value="1"/>
</dbReference>
<feature type="domain" description="COPA/B TPR" evidence="1">
    <location>
        <begin position="55"/>
        <end position="171"/>
    </location>
</feature>
<accession>A0ABU6R8X9</accession>
<evidence type="ECO:0000259" key="1">
    <source>
        <dbReference type="Pfam" id="PF23953"/>
    </source>
</evidence>
<sequence>MSETHHKVLALVVYNDKIKHLLDPDNLPCHCRHYLQPTQHQARFKARRCHQDIRSEDALEVATDPDDRFDLAVQLGRLELAKSIATEVQSESKWIQFGKLAMSNGKLDMAEDCLNHAMDLSELLLLYSSLGDAEGISKLATLAKDQGKNNVAFLRLFMLGRVDDYLELLIER</sequence>
<dbReference type="Proteomes" id="UP001341840">
    <property type="component" value="Unassembled WGS sequence"/>
</dbReference>
<organism evidence="2 3">
    <name type="scientific">Stylosanthes scabra</name>
    <dbReference type="NCBI Taxonomy" id="79078"/>
    <lineage>
        <taxon>Eukaryota</taxon>
        <taxon>Viridiplantae</taxon>
        <taxon>Streptophyta</taxon>
        <taxon>Embryophyta</taxon>
        <taxon>Tracheophyta</taxon>
        <taxon>Spermatophyta</taxon>
        <taxon>Magnoliopsida</taxon>
        <taxon>eudicotyledons</taxon>
        <taxon>Gunneridae</taxon>
        <taxon>Pentapetalae</taxon>
        <taxon>rosids</taxon>
        <taxon>fabids</taxon>
        <taxon>Fabales</taxon>
        <taxon>Fabaceae</taxon>
        <taxon>Papilionoideae</taxon>
        <taxon>50 kb inversion clade</taxon>
        <taxon>dalbergioids sensu lato</taxon>
        <taxon>Dalbergieae</taxon>
        <taxon>Pterocarpus clade</taxon>
        <taxon>Stylosanthes</taxon>
    </lineage>
</organism>
<dbReference type="InterPro" id="IPR056176">
    <property type="entry name" value="TPR_COPA_B"/>
</dbReference>